<evidence type="ECO:0000313" key="1">
    <source>
        <dbReference type="EMBL" id="KAK1865205.1"/>
    </source>
</evidence>
<dbReference type="Proteomes" id="UP000798662">
    <property type="component" value="Chromosome 2"/>
</dbReference>
<dbReference type="EMBL" id="CM020619">
    <property type="protein sequence ID" value="KAK1865205.1"/>
    <property type="molecule type" value="Genomic_DNA"/>
</dbReference>
<accession>A0ACC3C5F1</accession>
<sequence length="454" mass="45618">MLRSTTAAAVGMATATPAADSSGSDGGGSPPRPMVAAAAATAVAATATSTDGRPASAFAAKPAGGGSGGAAAAGERPHPAPLPPTLSAAIPEEPVPTPAGITVDAAADHVVLIVHGIGDQSVDNPPFVMSLARASRHMSTLVAEVLGATRDVHAPGHVAFHPVEWHSKLHSGDAGWRRAVESITPDAVRQLRGAILSSAGDVMMFMSPRWHEFIIEEVLRQINAVYAAYLSLQFEDGEVASEVLLSPDTPVFYNLYAPMDPLAFRVEPWLRPDFASDPPAVRLPVYKTWLKAGGGVGVAGSAGGGGGGGGGGDGNGGGGGALSAAAAAAAGLVGGGGGGGSFPGEAAWASTLTKLGKLFSRTPSTEDVPAVAAGTPPVTPRPARSPGGGVADQATATAKGVDTSYDAVKMWLALTSHTSYWTSAEVAKVMVDAVRLTRRQAEAQKRAEAIAQLD</sequence>
<protein>
    <submittedName>
        <fullName evidence="1">Uncharacterized protein</fullName>
    </submittedName>
</protein>
<comment type="caution">
    <text evidence="1">The sequence shown here is derived from an EMBL/GenBank/DDBJ whole genome shotgun (WGS) entry which is preliminary data.</text>
</comment>
<name>A0ACC3C5F1_PYRYE</name>
<reference evidence="1" key="1">
    <citation type="submission" date="2019-11" db="EMBL/GenBank/DDBJ databases">
        <title>Nori genome reveals adaptations in red seaweeds to the harsh intertidal environment.</title>
        <authorList>
            <person name="Wang D."/>
            <person name="Mao Y."/>
        </authorList>
    </citation>
    <scope>NUCLEOTIDE SEQUENCE</scope>
    <source>
        <tissue evidence="1">Gametophyte</tissue>
    </source>
</reference>
<evidence type="ECO:0000313" key="2">
    <source>
        <dbReference type="Proteomes" id="UP000798662"/>
    </source>
</evidence>
<organism evidence="1 2">
    <name type="scientific">Pyropia yezoensis</name>
    <name type="common">Susabi-nori</name>
    <name type="synonym">Porphyra yezoensis</name>
    <dbReference type="NCBI Taxonomy" id="2788"/>
    <lineage>
        <taxon>Eukaryota</taxon>
        <taxon>Rhodophyta</taxon>
        <taxon>Bangiophyceae</taxon>
        <taxon>Bangiales</taxon>
        <taxon>Bangiaceae</taxon>
        <taxon>Pyropia</taxon>
    </lineage>
</organism>
<gene>
    <name evidence="1" type="ORF">I4F81_007739</name>
</gene>
<keyword evidence="2" id="KW-1185">Reference proteome</keyword>
<proteinExistence type="predicted"/>